<dbReference type="Proteomes" id="UP001151760">
    <property type="component" value="Unassembled WGS sequence"/>
</dbReference>
<sequence>MSDEGEFSDENVTKVIDMGRSGATIAYDYFKDKISALKNGNNLRGLSSLSQKQTLINEVLDQSYEIVLNDGASGHCLAFDADVVSDLRSELGNQLAEKSRNQNVRGTVAVVYRVPELKDDQILKISLRSLDSEDTTTISQALVFNHAKVKYIELALIRRGNEIYSSLYWIFTKGRKADLKRA</sequence>
<gene>
    <name evidence="1" type="ORF">Tco_1094202</name>
</gene>
<reference evidence="1" key="1">
    <citation type="journal article" date="2022" name="Int. J. Mol. Sci.">
        <title>Draft Genome of Tanacetum Coccineum: Genomic Comparison of Closely Related Tanacetum-Family Plants.</title>
        <authorList>
            <person name="Yamashiro T."/>
            <person name="Shiraishi A."/>
            <person name="Nakayama K."/>
            <person name="Satake H."/>
        </authorList>
    </citation>
    <scope>NUCLEOTIDE SEQUENCE</scope>
</reference>
<dbReference type="PANTHER" id="PTHR46922:SF4">
    <property type="entry name" value="DHHA1 DOMAIN PROTEIN"/>
    <property type="match status" value="1"/>
</dbReference>
<proteinExistence type="predicted"/>
<comment type="caution">
    <text evidence="1">The sequence shown here is derived from an EMBL/GenBank/DDBJ whole genome shotgun (WGS) entry which is preliminary data.</text>
</comment>
<accession>A0ABQ5IG67</accession>
<reference evidence="1" key="2">
    <citation type="submission" date="2022-01" db="EMBL/GenBank/DDBJ databases">
        <authorList>
            <person name="Yamashiro T."/>
            <person name="Shiraishi A."/>
            <person name="Satake H."/>
            <person name="Nakayama K."/>
        </authorList>
    </citation>
    <scope>NUCLEOTIDE SEQUENCE</scope>
</reference>
<name>A0ABQ5IG67_9ASTR</name>
<dbReference type="EMBL" id="BQNB010020699">
    <property type="protein sequence ID" value="GJT98684.1"/>
    <property type="molecule type" value="Genomic_DNA"/>
</dbReference>
<dbReference type="PANTHER" id="PTHR46922">
    <property type="entry name" value="DHHA1 DOMAIN PROTEIN"/>
    <property type="match status" value="1"/>
</dbReference>
<protein>
    <submittedName>
        <fullName evidence="1">Uncharacterized protein</fullName>
    </submittedName>
</protein>
<organism evidence="1 2">
    <name type="scientific">Tanacetum coccineum</name>
    <dbReference type="NCBI Taxonomy" id="301880"/>
    <lineage>
        <taxon>Eukaryota</taxon>
        <taxon>Viridiplantae</taxon>
        <taxon>Streptophyta</taxon>
        <taxon>Embryophyta</taxon>
        <taxon>Tracheophyta</taxon>
        <taxon>Spermatophyta</taxon>
        <taxon>Magnoliopsida</taxon>
        <taxon>eudicotyledons</taxon>
        <taxon>Gunneridae</taxon>
        <taxon>Pentapetalae</taxon>
        <taxon>asterids</taxon>
        <taxon>campanulids</taxon>
        <taxon>Asterales</taxon>
        <taxon>Asteraceae</taxon>
        <taxon>Asteroideae</taxon>
        <taxon>Anthemideae</taxon>
        <taxon>Anthemidinae</taxon>
        <taxon>Tanacetum</taxon>
    </lineage>
</organism>
<evidence type="ECO:0000313" key="1">
    <source>
        <dbReference type="EMBL" id="GJT98684.1"/>
    </source>
</evidence>
<evidence type="ECO:0000313" key="2">
    <source>
        <dbReference type="Proteomes" id="UP001151760"/>
    </source>
</evidence>
<keyword evidence="2" id="KW-1185">Reference proteome</keyword>